<dbReference type="Proteomes" id="UP000298652">
    <property type="component" value="Chromosome 1"/>
</dbReference>
<organism evidence="1 2">
    <name type="scientific">Setaria viridis</name>
    <name type="common">Green bristlegrass</name>
    <name type="synonym">Setaria italica subsp. viridis</name>
    <dbReference type="NCBI Taxonomy" id="4556"/>
    <lineage>
        <taxon>Eukaryota</taxon>
        <taxon>Viridiplantae</taxon>
        <taxon>Streptophyta</taxon>
        <taxon>Embryophyta</taxon>
        <taxon>Tracheophyta</taxon>
        <taxon>Spermatophyta</taxon>
        <taxon>Magnoliopsida</taxon>
        <taxon>Liliopsida</taxon>
        <taxon>Poales</taxon>
        <taxon>Poaceae</taxon>
        <taxon>PACMAD clade</taxon>
        <taxon>Panicoideae</taxon>
        <taxon>Panicodae</taxon>
        <taxon>Paniceae</taxon>
        <taxon>Cenchrinae</taxon>
        <taxon>Setaria</taxon>
    </lineage>
</organism>
<sequence>MPAQIVSGVVSVKTPLRRNSFQKSYTHESLLASSLIIKRARKVRRKRGEKSPRCKEPTCRKNQDEQLFVFSPYCSTMCMYSFDQGSMHLNELTVS</sequence>
<keyword evidence="2" id="KW-1185">Reference proteome</keyword>
<evidence type="ECO:0000313" key="1">
    <source>
        <dbReference type="EMBL" id="TKW39192.1"/>
    </source>
</evidence>
<accession>A0A4U6WA13</accession>
<protein>
    <submittedName>
        <fullName evidence="1">Uncharacterized protein</fullName>
    </submittedName>
</protein>
<gene>
    <name evidence="1" type="ORF">SEVIR_1G161800v2</name>
</gene>
<name>A0A4U6WA13_SETVI</name>
<dbReference type="AlphaFoldDB" id="A0A4U6WA13"/>
<reference evidence="1" key="1">
    <citation type="submission" date="2019-03" db="EMBL/GenBank/DDBJ databases">
        <title>WGS assembly of Setaria viridis.</title>
        <authorList>
            <person name="Huang P."/>
            <person name="Jenkins J."/>
            <person name="Grimwood J."/>
            <person name="Barry K."/>
            <person name="Healey A."/>
            <person name="Mamidi S."/>
            <person name="Sreedasyam A."/>
            <person name="Shu S."/>
            <person name="Feldman M."/>
            <person name="Wu J."/>
            <person name="Yu Y."/>
            <person name="Chen C."/>
            <person name="Johnson J."/>
            <person name="Rokhsar D."/>
            <person name="Baxter I."/>
            <person name="Schmutz J."/>
            <person name="Brutnell T."/>
            <person name="Kellogg E."/>
        </authorList>
    </citation>
    <scope>NUCLEOTIDE SEQUENCE [LARGE SCALE GENOMIC DNA]</scope>
</reference>
<dbReference type="EMBL" id="CM016552">
    <property type="protein sequence ID" value="TKW39192.1"/>
    <property type="molecule type" value="Genomic_DNA"/>
</dbReference>
<dbReference type="Gramene" id="TKW39192">
    <property type="protein sequence ID" value="TKW39192"/>
    <property type="gene ID" value="SEVIR_1G161800v2"/>
</dbReference>
<evidence type="ECO:0000313" key="2">
    <source>
        <dbReference type="Proteomes" id="UP000298652"/>
    </source>
</evidence>
<proteinExistence type="predicted"/>